<keyword evidence="2" id="KW-0812">Transmembrane</keyword>
<dbReference type="Proteomes" id="UP000219612">
    <property type="component" value="Unassembled WGS sequence"/>
</dbReference>
<dbReference type="AlphaFoldDB" id="A0A285KLK9"/>
<protein>
    <submittedName>
        <fullName evidence="3">Uncharacterized protein</fullName>
    </submittedName>
</protein>
<dbReference type="RefSeq" id="WP_097328841.1">
    <property type="nucleotide sequence ID" value="NZ_OBDY01000044.1"/>
</dbReference>
<keyword evidence="4" id="KW-1185">Reference proteome</keyword>
<keyword evidence="2" id="KW-0472">Membrane</keyword>
<name>A0A285KLK9_9ACTN</name>
<sequence length="102" mass="10235">MRAITLTSAAAGCAAVATSIAVPLSQLDEPALLAVAAVPAAGAAGLLLYGIGGRLADWRRYRHNTARALSEAELAELGLPGLGTPVRPDEASELTAVSGGDR</sequence>
<proteinExistence type="predicted"/>
<feature type="transmembrane region" description="Helical" evidence="2">
    <location>
        <begin position="31"/>
        <end position="52"/>
    </location>
</feature>
<evidence type="ECO:0000256" key="1">
    <source>
        <dbReference type="SAM" id="MobiDB-lite"/>
    </source>
</evidence>
<evidence type="ECO:0000256" key="2">
    <source>
        <dbReference type="SAM" id="Phobius"/>
    </source>
</evidence>
<reference evidence="4" key="1">
    <citation type="submission" date="2017-09" db="EMBL/GenBank/DDBJ databases">
        <authorList>
            <person name="Varghese N."/>
            <person name="Submissions S."/>
        </authorList>
    </citation>
    <scope>NUCLEOTIDE SEQUENCE [LARGE SCALE GENOMIC DNA]</scope>
    <source>
        <strain evidence="4">CGMCC 4.6857</strain>
    </source>
</reference>
<organism evidence="3 4">
    <name type="scientific">Paractinoplanes atraurantiacus</name>
    <dbReference type="NCBI Taxonomy" id="1036182"/>
    <lineage>
        <taxon>Bacteria</taxon>
        <taxon>Bacillati</taxon>
        <taxon>Actinomycetota</taxon>
        <taxon>Actinomycetes</taxon>
        <taxon>Micromonosporales</taxon>
        <taxon>Micromonosporaceae</taxon>
        <taxon>Paractinoplanes</taxon>
    </lineage>
</organism>
<keyword evidence="2" id="KW-1133">Transmembrane helix</keyword>
<dbReference type="EMBL" id="OBDY01000044">
    <property type="protein sequence ID" value="SNY72757.1"/>
    <property type="molecule type" value="Genomic_DNA"/>
</dbReference>
<accession>A0A285KLK9</accession>
<evidence type="ECO:0000313" key="4">
    <source>
        <dbReference type="Proteomes" id="UP000219612"/>
    </source>
</evidence>
<feature type="region of interest" description="Disordered" evidence="1">
    <location>
        <begin position="80"/>
        <end position="102"/>
    </location>
</feature>
<evidence type="ECO:0000313" key="3">
    <source>
        <dbReference type="EMBL" id="SNY72757.1"/>
    </source>
</evidence>
<gene>
    <name evidence="3" type="ORF">SAMN05421748_1446</name>
</gene>